<name>A0A1Y1SBH0_9GAMM</name>
<dbReference type="EMBL" id="AQQV01000003">
    <property type="protein sequence ID" value="ORE85958.1"/>
    <property type="molecule type" value="Genomic_DNA"/>
</dbReference>
<evidence type="ECO:0000313" key="1">
    <source>
        <dbReference type="EMBL" id="ORE85958.1"/>
    </source>
</evidence>
<gene>
    <name evidence="1" type="ORF">ATO7_11713</name>
</gene>
<keyword evidence="2" id="KW-1185">Reference proteome</keyword>
<proteinExistence type="predicted"/>
<protein>
    <recommendedName>
        <fullName evidence="3">DUF3465 domain-containing protein</fullName>
    </recommendedName>
</protein>
<reference evidence="1 2" key="1">
    <citation type="submission" date="2013-04" db="EMBL/GenBank/DDBJ databases">
        <title>Oceanococcus atlanticus 22II-S10r2 Genome Sequencing.</title>
        <authorList>
            <person name="Lai Q."/>
            <person name="Li G."/>
            <person name="Shao Z."/>
        </authorList>
    </citation>
    <scope>NUCLEOTIDE SEQUENCE [LARGE SCALE GENOMIC DNA]</scope>
    <source>
        <strain evidence="1 2">22II-S10r2</strain>
    </source>
</reference>
<dbReference type="AlphaFoldDB" id="A0A1Y1SBH0"/>
<evidence type="ECO:0008006" key="3">
    <source>
        <dbReference type="Google" id="ProtNLM"/>
    </source>
</evidence>
<dbReference type="Proteomes" id="UP000192342">
    <property type="component" value="Unassembled WGS sequence"/>
</dbReference>
<organism evidence="1 2">
    <name type="scientific">Oceanococcus atlanticus</name>
    <dbReference type="NCBI Taxonomy" id="1317117"/>
    <lineage>
        <taxon>Bacteria</taxon>
        <taxon>Pseudomonadati</taxon>
        <taxon>Pseudomonadota</taxon>
        <taxon>Gammaproteobacteria</taxon>
        <taxon>Chromatiales</taxon>
        <taxon>Oceanococcaceae</taxon>
        <taxon>Oceanococcus</taxon>
    </lineage>
</organism>
<dbReference type="Pfam" id="PF11948">
    <property type="entry name" value="DUF3465"/>
    <property type="match status" value="1"/>
</dbReference>
<dbReference type="InterPro" id="IPR021856">
    <property type="entry name" value="DUF3465"/>
</dbReference>
<sequence>MLAGAYLGYAELGGSGLSQERPFSGASNPAFTATASAPLAFDHRHAGRQVQGHGLVHKILPDDNKGSRHQRFILRLQSGQTVLVAHNIDLAPRIGSLKRGDRVEFNGVYETNDLGGVVHWTHHDPAGRHENGWLKHNGRVFQ</sequence>
<comment type="caution">
    <text evidence="1">The sequence shown here is derived from an EMBL/GenBank/DDBJ whole genome shotgun (WGS) entry which is preliminary data.</text>
</comment>
<accession>A0A1Y1SBH0</accession>
<evidence type="ECO:0000313" key="2">
    <source>
        <dbReference type="Proteomes" id="UP000192342"/>
    </source>
</evidence>
<dbReference type="STRING" id="1317117.ATO7_11713"/>